<proteinExistence type="predicted"/>
<evidence type="ECO:0000313" key="3">
    <source>
        <dbReference type="Proteomes" id="UP001497623"/>
    </source>
</evidence>
<dbReference type="Proteomes" id="UP001497623">
    <property type="component" value="Unassembled WGS sequence"/>
</dbReference>
<protein>
    <recommendedName>
        <fullName evidence="4">Sodefrin-like factor</fullName>
    </recommendedName>
</protein>
<accession>A0AAV2SMZ7</accession>
<feature type="chain" id="PRO_5043830904" description="Sodefrin-like factor" evidence="1">
    <location>
        <begin position="26"/>
        <end position="218"/>
    </location>
</feature>
<feature type="signal peptide" evidence="1">
    <location>
        <begin position="1"/>
        <end position="25"/>
    </location>
</feature>
<gene>
    <name evidence="2" type="ORF">MNOR_LOCUS39579</name>
</gene>
<dbReference type="AlphaFoldDB" id="A0AAV2SMZ7"/>
<comment type="caution">
    <text evidence="2">The sequence shown here is derived from an EMBL/GenBank/DDBJ whole genome shotgun (WGS) entry which is preliminary data.</text>
</comment>
<keyword evidence="1" id="KW-0732">Signal</keyword>
<keyword evidence="3" id="KW-1185">Reference proteome</keyword>
<dbReference type="EMBL" id="CAXKWB010105208">
    <property type="protein sequence ID" value="CAL4228040.1"/>
    <property type="molecule type" value="Genomic_DNA"/>
</dbReference>
<name>A0AAV2SMZ7_MEGNR</name>
<evidence type="ECO:0008006" key="4">
    <source>
        <dbReference type="Google" id="ProtNLM"/>
    </source>
</evidence>
<evidence type="ECO:0000313" key="2">
    <source>
        <dbReference type="EMBL" id="CAL4228040.1"/>
    </source>
</evidence>
<sequence length="218" mass="23634">MDKHSLVQLICAVGALLVGVQVCTATITCYSCTDGPDIDSGLPFDSHCDDYYYHGFTQYLFGYDACGITIFDNGYVIRGCFGEKDLDDGECIYGDDNSTTCICKTDKCNTESYCSQCGYPRPTPTTTGNPLTSTYATTEPPASLTCYECIGCATVDSSTPVISNASYQSCLTTVFLNSSNVVRGGSYDQHPDGECAEHAETLSCWCLQNLCNNKEFEL</sequence>
<organism evidence="2 3">
    <name type="scientific">Meganyctiphanes norvegica</name>
    <name type="common">Northern krill</name>
    <name type="synonym">Thysanopoda norvegica</name>
    <dbReference type="NCBI Taxonomy" id="48144"/>
    <lineage>
        <taxon>Eukaryota</taxon>
        <taxon>Metazoa</taxon>
        <taxon>Ecdysozoa</taxon>
        <taxon>Arthropoda</taxon>
        <taxon>Crustacea</taxon>
        <taxon>Multicrustacea</taxon>
        <taxon>Malacostraca</taxon>
        <taxon>Eumalacostraca</taxon>
        <taxon>Eucarida</taxon>
        <taxon>Euphausiacea</taxon>
        <taxon>Euphausiidae</taxon>
        <taxon>Meganyctiphanes</taxon>
    </lineage>
</organism>
<reference evidence="2 3" key="1">
    <citation type="submission" date="2024-05" db="EMBL/GenBank/DDBJ databases">
        <authorList>
            <person name="Wallberg A."/>
        </authorList>
    </citation>
    <scope>NUCLEOTIDE SEQUENCE [LARGE SCALE GENOMIC DNA]</scope>
</reference>
<evidence type="ECO:0000256" key="1">
    <source>
        <dbReference type="SAM" id="SignalP"/>
    </source>
</evidence>